<proteinExistence type="predicted"/>
<keyword evidence="7" id="KW-0732">Signal</keyword>
<dbReference type="InterPro" id="IPR052073">
    <property type="entry name" value="Amide_Lactam_Regulators"/>
</dbReference>
<keyword evidence="3" id="KW-0238">DNA-binding</keyword>
<dbReference type="InterPro" id="IPR007219">
    <property type="entry name" value="XnlR_reg_dom"/>
</dbReference>
<dbReference type="GO" id="GO:0006351">
    <property type="term" value="P:DNA-templated transcription"/>
    <property type="evidence" value="ECO:0007669"/>
    <property type="project" value="InterPro"/>
</dbReference>
<accession>A0A8H4IRR9</accession>
<organism evidence="9 10">
    <name type="scientific">Botryosphaeria dothidea</name>
    <dbReference type="NCBI Taxonomy" id="55169"/>
    <lineage>
        <taxon>Eukaryota</taxon>
        <taxon>Fungi</taxon>
        <taxon>Dikarya</taxon>
        <taxon>Ascomycota</taxon>
        <taxon>Pezizomycotina</taxon>
        <taxon>Dothideomycetes</taxon>
        <taxon>Dothideomycetes incertae sedis</taxon>
        <taxon>Botryosphaeriales</taxon>
        <taxon>Botryosphaeriaceae</taxon>
        <taxon>Botryosphaeria</taxon>
    </lineage>
</organism>
<dbReference type="SMART" id="SM00906">
    <property type="entry name" value="Fungal_trans"/>
    <property type="match status" value="1"/>
</dbReference>
<protein>
    <submittedName>
        <fullName evidence="9">Cutinase transcription factor 1 alpha</fullName>
    </submittedName>
</protein>
<evidence type="ECO:0000259" key="8">
    <source>
        <dbReference type="SMART" id="SM00906"/>
    </source>
</evidence>
<feature type="signal peptide" evidence="7">
    <location>
        <begin position="1"/>
        <end position="19"/>
    </location>
</feature>
<evidence type="ECO:0000256" key="6">
    <source>
        <dbReference type="SAM" id="MobiDB-lite"/>
    </source>
</evidence>
<reference evidence="9" key="1">
    <citation type="submission" date="2020-04" db="EMBL/GenBank/DDBJ databases">
        <title>Genome Assembly and Annotation of Botryosphaeria dothidea sdau 11-99, a Latent Pathogen of Apple Fruit Ring Rot in China.</title>
        <authorList>
            <person name="Yu C."/>
            <person name="Diao Y."/>
            <person name="Lu Q."/>
            <person name="Zhao J."/>
            <person name="Cui S."/>
            <person name="Peng C."/>
            <person name="He B."/>
            <person name="Liu H."/>
        </authorList>
    </citation>
    <scope>NUCLEOTIDE SEQUENCE [LARGE SCALE GENOMIC DNA]</scope>
    <source>
        <strain evidence="9">Sdau11-99</strain>
    </source>
</reference>
<evidence type="ECO:0000256" key="2">
    <source>
        <dbReference type="ARBA" id="ARBA00023015"/>
    </source>
</evidence>
<comment type="caution">
    <text evidence="9">The sequence shown here is derived from an EMBL/GenBank/DDBJ whole genome shotgun (WGS) entry which is preliminary data.</text>
</comment>
<dbReference type="PANTHER" id="PTHR47171:SF1">
    <property type="entry name" value="ZN(II)2CYS6 TRANSCRIPTION FACTOR (EUROFUNG)"/>
    <property type="match status" value="1"/>
</dbReference>
<keyword evidence="10" id="KW-1185">Reference proteome</keyword>
<keyword evidence="2" id="KW-0805">Transcription regulation</keyword>
<dbReference type="Pfam" id="PF04082">
    <property type="entry name" value="Fungal_trans"/>
    <property type="match status" value="1"/>
</dbReference>
<evidence type="ECO:0000256" key="5">
    <source>
        <dbReference type="ARBA" id="ARBA00023242"/>
    </source>
</evidence>
<dbReference type="PANTHER" id="PTHR47171">
    <property type="entry name" value="FARA-RELATED"/>
    <property type="match status" value="1"/>
</dbReference>
<dbReference type="GO" id="GO:0003677">
    <property type="term" value="F:DNA binding"/>
    <property type="evidence" value="ECO:0007669"/>
    <property type="project" value="UniProtKB-KW"/>
</dbReference>
<dbReference type="CDD" id="cd12148">
    <property type="entry name" value="fungal_TF_MHR"/>
    <property type="match status" value="1"/>
</dbReference>
<name>A0A8H4IRR9_9PEZI</name>
<keyword evidence="1" id="KW-0862">Zinc</keyword>
<keyword evidence="4" id="KW-0804">Transcription</keyword>
<feature type="region of interest" description="Disordered" evidence="6">
    <location>
        <begin position="360"/>
        <end position="394"/>
    </location>
</feature>
<feature type="chain" id="PRO_5034748794" evidence="7">
    <location>
        <begin position="20"/>
        <end position="442"/>
    </location>
</feature>
<evidence type="ECO:0000256" key="3">
    <source>
        <dbReference type="ARBA" id="ARBA00023125"/>
    </source>
</evidence>
<dbReference type="GO" id="GO:0008270">
    <property type="term" value="F:zinc ion binding"/>
    <property type="evidence" value="ECO:0007669"/>
    <property type="project" value="InterPro"/>
</dbReference>
<feature type="domain" description="Xylanolytic transcriptional activator regulatory" evidence="8">
    <location>
        <begin position="78"/>
        <end position="151"/>
    </location>
</feature>
<sequence length="442" mass="50691">MNISPLLLQAMLLVSFTYCDESTISSMGFRCRFHAKSSFYNRARLLFDADWEKDQLTVLQSLFLMSFWRGGPSNMRDVRYWLGTTINLAQTFGLHRSTRFTTRDSKVASLRKRIWWSIYVRERQAAASLGLPSRIRDEDCDIEMITPDDLEFDIDNNRDTAFGNFQADHIVYVTKMVEIARILGRIIDIHFVPGRMPSTREDVQQLKDSLEQWRATLPEHMQTALEPEQSSVWTNLIHLAYNHLRILIHRGGFLRNGDGYEKQAAINAACRIGRISEDMLAQKTIRFGQMHVITALFAALCIHVIEIRTTDGVSKRLAENRAQMCLLGLKEIQNYWSINNLVLDLFFQYLDESTARRLHGGHAEGRRHPTTAPIQDPNIENDQSAADAPHMNPSFQLPSDALDSELYLNFFSTSWEGVDNSSLDFGYLFDSQQPLDSPAAMR</sequence>
<keyword evidence="5" id="KW-0539">Nucleus</keyword>
<evidence type="ECO:0000313" key="10">
    <source>
        <dbReference type="Proteomes" id="UP000572817"/>
    </source>
</evidence>
<gene>
    <name evidence="9" type="ORF">GTA08_BOTSDO05967</name>
</gene>
<dbReference type="EMBL" id="WWBZ02000033">
    <property type="protein sequence ID" value="KAF4306107.1"/>
    <property type="molecule type" value="Genomic_DNA"/>
</dbReference>
<evidence type="ECO:0000256" key="1">
    <source>
        <dbReference type="ARBA" id="ARBA00022833"/>
    </source>
</evidence>
<evidence type="ECO:0000256" key="7">
    <source>
        <dbReference type="SAM" id="SignalP"/>
    </source>
</evidence>
<dbReference type="Proteomes" id="UP000572817">
    <property type="component" value="Unassembled WGS sequence"/>
</dbReference>
<dbReference type="OrthoDB" id="5121955at2759"/>
<dbReference type="AlphaFoldDB" id="A0A8H4IRR9"/>
<evidence type="ECO:0000313" key="9">
    <source>
        <dbReference type="EMBL" id="KAF4306107.1"/>
    </source>
</evidence>
<evidence type="ECO:0000256" key="4">
    <source>
        <dbReference type="ARBA" id="ARBA00023163"/>
    </source>
</evidence>